<sequence>MGIKAAGSSGILHPTPFFFPSLFLCSCPYNLFSIFNTLAIHIPPPCPSPSPLFLLSLPMPTPSPFASPSSSIHSSTFVPDSDPHYEDIVRHEAFADGRDIFKDALSRGMLLDFRDGSAVNAAPFIWPLKEDGRKFLPEELHEAFAVYDIPIPCCLCSTQELTPEAREMHLLHIRICCTPGLNHGYVVAGCRKHENGCGIWLRLDELYYEEALDTKLYKRRHKRGPGIKNFYRYRSLLNPTIPNNLPDITAPTQSVLVPTLPSTTTNITTPSNSPNLETRHTSTSALNVRKSKGKGRAIPHFKRPQEGSADTPLIVSDDEEAPSTPTRKGPVQRTGTSCQIGSPDQAPRAQSNAPRRSTSGVQFKRRSRRNRPYQPSERFFGDTYRLHDSVETSLLGIRNLDIPLLTPQDRDFYLHELTSGGVSHDLMFMLIDRCDCGHYFMKDYLHQVHGPSCIDWIESISVARPICPLHPMASKAVEKICRRGRSAAAAAAAAIARAGAASYRHQAVVAGTSTAAGPSSLPIGGVPLLFPLSPTTSATSPVQPNTSLNTATQTSPIPPTSG</sequence>
<dbReference type="PROSITE" id="PS51257">
    <property type="entry name" value="PROKAR_LIPOPROTEIN"/>
    <property type="match status" value="1"/>
</dbReference>
<feature type="compositionally biased region" description="Polar residues" evidence="1">
    <location>
        <begin position="333"/>
        <end position="361"/>
    </location>
</feature>
<feature type="region of interest" description="Disordered" evidence="1">
    <location>
        <begin position="537"/>
        <end position="562"/>
    </location>
</feature>
<reference evidence="2 3" key="1">
    <citation type="submission" date="2014-06" db="EMBL/GenBank/DDBJ databases">
        <title>Evolutionary Origins and Diversification of the Mycorrhizal Mutualists.</title>
        <authorList>
            <consortium name="DOE Joint Genome Institute"/>
            <consortium name="Mycorrhizal Genomics Consortium"/>
            <person name="Kohler A."/>
            <person name="Kuo A."/>
            <person name="Nagy L.G."/>
            <person name="Floudas D."/>
            <person name="Copeland A."/>
            <person name="Barry K.W."/>
            <person name="Cichocki N."/>
            <person name="Veneault-Fourrey C."/>
            <person name="LaButti K."/>
            <person name="Lindquist E.A."/>
            <person name="Lipzen A."/>
            <person name="Lundell T."/>
            <person name="Morin E."/>
            <person name="Murat C."/>
            <person name="Riley R."/>
            <person name="Ohm R."/>
            <person name="Sun H."/>
            <person name="Tunlid A."/>
            <person name="Henrissat B."/>
            <person name="Grigoriev I.V."/>
            <person name="Hibbett D.S."/>
            <person name="Martin F."/>
        </authorList>
    </citation>
    <scope>NUCLEOTIDE SEQUENCE [LARGE SCALE GENOMIC DNA]</scope>
    <source>
        <strain evidence="2 3">SS14</strain>
    </source>
</reference>
<keyword evidence="3" id="KW-1185">Reference proteome</keyword>
<dbReference type="Proteomes" id="UP000054279">
    <property type="component" value="Unassembled WGS sequence"/>
</dbReference>
<dbReference type="EMBL" id="KN837154">
    <property type="protein sequence ID" value="KIJ39175.1"/>
    <property type="molecule type" value="Genomic_DNA"/>
</dbReference>
<protein>
    <submittedName>
        <fullName evidence="2">Unplaced genomic scaffold SPHSTscaffold_79, whole genome shotgun sequence</fullName>
    </submittedName>
</protein>
<evidence type="ECO:0000313" key="2">
    <source>
        <dbReference type="EMBL" id="KIJ39175.1"/>
    </source>
</evidence>
<name>A0A0C9VMJ7_SPHS4</name>
<evidence type="ECO:0000313" key="3">
    <source>
        <dbReference type="Proteomes" id="UP000054279"/>
    </source>
</evidence>
<proteinExistence type="predicted"/>
<evidence type="ECO:0000256" key="1">
    <source>
        <dbReference type="SAM" id="MobiDB-lite"/>
    </source>
</evidence>
<accession>A0A0C9VMJ7</accession>
<feature type="compositionally biased region" description="Low complexity" evidence="1">
    <location>
        <begin position="261"/>
        <end position="276"/>
    </location>
</feature>
<organism evidence="2 3">
    <name type="scientific">Sphaerobolus stellatus (strain SS14)</name>
    <dbReference type="NCBI Taxonomy" id="990650"/>
    <lineage>
        <taxon>Eukaryota</taxon>
        <taxon>Fungi</taxon>
        <taxon>Dikarya</taxon>
        <taxon>Basidiomycota</taxon>
        <taxon>Agaricomycotina</taxon>
        <taxon>Agaricomycetes</taxon>
        <taxon>Phallomycetidae</taxon>
        <taxon>Geastrales</taxon>
        <taxon>Sphaerobolaceae</taxon>
        <taxon>Sphaerobolus</taxon>
    </lineage>
</organism>
<gene>
    <name evidence="2" type="ORF">M422DRAFT_781129</name>
</gene>
<dbReference type="HOGENOM" id="CLU_484989_0_0_1"/>
<dbReference type="AlphaFoldDB" id="A0A0C9VMJ7"/>
<feature type="compositionally biased region" description="Basic residues" evidence="1">
    <location>
        <begin position="289"/>
        <end position="302"/>
    </location>
</feature>
<feature type="region of interest" description="Disordered" evidence="1">
    <location>
        <begin position="261"/>
        <end position="378"/>
    </location>
</feature>
<feature type="compositionally biased region" description="Polar residues" evidence="1">
    <location>
        <begin position="537"/>
        <end position="555"/>
    </location>
</feature>